<accession>A0A9Q0QP12</accession>
<dbReference type="OrthoDB" id="1932206at2759"/>
<dbReference type="GO" id="GO:0140566">
    <property type="term" value="F:histone reader activity"/>
    <property type="evidence" value="ECO:0007669"/>
    <property type="project" value="InterPro"/>
</dbReference>
<feature type="compositionally biased region" description="Polar residues" evidence="6">
    <location>
        <begin position="198"/>
        <end position="211"/>
    </location>
</feature>
<dbReference type="PANTHER" id="PTHR33304:SF49">
    <property type="entry name" value="OS12G0161500 PROTEIN"/>
    <property type="match status" value="1"/>
</dbReference>
<dbReference type="GO" id="GO:0034244">
    <property type="term" value="P:negative regulation of transcription elongation by RNA polymerase II"/>
    <property type="evidence" value="ECO:0007669"/>
    <property type="project" value="InterPro"/>
</dbReference>
<evidence type="ECO:0000313" key="9">
    <source>
        <dbReference type="Proteomes" id="UP001141806"/>
    </source>
</evidence>
<evidence type="ECO:0000256" key="2">
    <source>
        <dbReference type="ARBA" id="ARBA00022771"/>
    </source>
</evidence>
<sequence length="619" mass="68407">MSEAAMSKPEICQKCGVRGFAELLIYCSQCKVSVEHRYCLDNLPGRDVVDVTWSCDQCAPRAASSCSRCSLHPIRSSTRLRIKKRKKAINFSKAVTNVQNSDTTTALQSHELCFKGDMQMDEDIADPDEARTNPLPYNHQYSSDNHEGAKKSIKQRRKLILDDEGSLDEDTESALQSHELCFKGDMQMDEDIGVPEEATSNPLPCNHQYSSDNHEGAKKSKKQRRKLILDDEGSLDEDSESAKDRNSLVAPDVKNASFGLSSHGPSPECGCYGPAQPIIDPVWRGCFNICNEKSGEVVGIVSHLSNKACLKVFEGAKALPVLLGVERLPRPDVWPKSFCRIPPTDDSIGLYFFPERKSEEAGFNGLLYEIIDQDLALKAITDNAELLIFSSLQLPPQFHRFHGKYYLWGVFRGKQVSHPPQPADHLLIQDSSIECVMPSMLADDFGSRKGRGCVKTWKQWSPLGPLSMSGSYSSDSQHSPLHQKSMPSLFSAIACPDIFEISGGNEQDLEKQHAYEKEEEQQEYGNGEVKLKVLLHNGGPWLDSSNAKEENIGILGPCLELFPLKRGDIAVVSKVGSSSEVVLELALGQSGREGSKSRSPKCKKLIGKSCILGLNNALF</sequence>
<proteinExistence type="predicted"/>
<evidence type="ECO:0000256" key="6">
    <source>
        <dbReference type="SAM" id="MobiDB-lite"/>
    </source>
</evidence>
<protein>
    <recommendedName>
        <fullName evidence="7">AIPP2-like SPOC-like domain-containing protein</fullName>
    </recommendedName>
</protein>
<comment type="caution">
    <text evidence="8">The sequence shown here is derived from an EMBL/GenBank/DDBJ whole genome shotgun (WGS) entry which is preliminary data.</text>
</comment>
<dbReference type="SUPFAM" id="SSF57903">
    <property type="entry name" value="FYVE/PHD zinc finger"/>
    <property type="match status" value="1"/>
</dbReference>
<dbReference type="InterPro" id="IPR011011">
    <property type="entry name" value="Znf_FYVE_PHD"/>
</dbReference>
<keyword evidence="9" id="KW-1185">Reference proteome</keyword>
<keyword evidence="5" id="KW-0804">Transcription</keyword>
<dbReference type="EMBL" id="JAMYWD010000007">
    <property type="protein sequence ID" value="KAJ4966434.1"/>
    <property type="molecule type" value="Genomic_DNA"/>
</dbReference>
<keyword evidence="4" id="KW-0805">Transcription regulation</keyword>
<dbReference type="AlphaFoldDB" id="A0A9Q0QP12"/>
<evidence type="ECO:0000313" key="8">
    <source>
        <dbReference type="EMBL" id="KAJ4966434.1"/>
    </source>
</evidence>
<dbReference type="PANTHER" id="PTHR33304">
    <property type="match status" value="1"/>
</dbReference>
<dbReference type="GO" id="GO:0008270">
    <property type="term" value="F:zinc ion binding"/>
    <property type="evidence" value="ECO:0007669"/>
    <property type="project" value="UniProtKB-KW"/>
</dbReference>
<organism evidence="8 9">
    <name type="scientific">Protea cynaroides</name>
    <dbReference type="NCBI Taxonomy" id="273540"/>
    <lineage>
        <taxon>Eukaryota</taxon>
        <taxon>Viridiplantae</taxon>
        <taxon>Streptophyta</taxon>
        <taxon>Embryophyta</taxon>
        <taxon>Tracheophyta</taxon>
        <taxon>Spermatophyta</taxon>
        <taxon>Magnoliopsida</taxon>
        <taxon>Proteales</taxon>
        <taxon>Proteaceae</taxon>
        <taxon>Protea</taxon>
    </lineage>
</organism>
<evidence type="ECO:0000256" key="1">
    <source>
        <dbReference type="ARBA" id="ARBA00022723"/>
    </source>
</evidence>
<dbReference type="Gene3D" id="3.30.40.10">
    <property type="entry name" value="Zinc/RING finger domain, C3HC4 (zinc finger)"/>
    <property type="match status" value="1"/>
</dbReference>
<dbReference type="Proteomes" id="UP001141806">
    <property type="component" value="Unassembled WGS sequence"/>
</dbReference>
<evidence type="ECO:0000259" key="7">
    <source>
        <dbReference type="Pfam" id="PF23121"/>
    </source>
</evidence>
<gene>
    <name evidence="8" type="ORF">NE237_018283</name>
</gene>
<reference evidence="8" key="1">
    <citation type="journal article" date="2023" name="Plant J.">
        <title>The genome of the king protea, Protea cynaroides.</title>
        <authorList>
            <person name="Chang J."/>
            <person name="Duong T.A."/>
            <person name="Schoeman C."/>
            <person name="Ma X."/>
            <person name="Roodt D."/>
            <person name="Barker N."/>
            <person name="Li Z."/>
            <person name="Van de Peer Y."/>
            <person name="Mizrachi E."/>
        </authorList>
    </citation>
    <scope>NUCLEOTIDE SEQUENCE</scope>
    <source>
        <tissue evidence="8">Young leaves</tissue>
    </source>
</reference>
<dbReference type="CDD" id="cd15489">
    <property type="entry name" value="PHD_SF"/>
    <property type="match status" value="1"/>
</dbReference>
<keyword evidence="2" id="KW-0863">Zinc-finger</keyword>
<feature type="region of interest" description="Disordered" evidence="6">
    <location>
        <begin position="125"/>
        <end position="154"/>
    </location>
</feature>
<dbReference type="InterPro" id="IPR013083">
    <property type="entry name" value="Znf_RING/FYVE/PHD"/>
</dbReference>
<feature type="region of interest" description="Disordered" evidence="6">
    <location>
        <begin position="194"/>
        <end position="225"/>
    </location>
</feature>
<evidence type="ECO:0000256" key="5">
    <source>
        <dbReference type="ARBA" id="ARBA00023163"/>
    </source>
</evidence>
<feature type="domain" description="AIPP2-like SPOC-like" evidence="7">
    <location>
        <begin position="283"/>
        <end position="411"/>
    </location>
</feature>
<name>A0A9Q0QP12_9MAGN</name>
<keyword evidence="1" id="KW-0479">Metal-binding</keyword>
<dbReference type="InterPro" id="IPR049914">
    <property type="entry name" value="PHD1-3/5-6"/>
</dbReference>
<keyword evidence="3" id="KW-0862">Zinc</keyword>
<evidence type="ECO:0000256" key="3">
    <source>
        <dbReference type="ARBA" id="ARBA00022833"/>
    </source>
</evidence>
<evidence type="ECO:0000256" key="4">
    <source>
        <dbReference type="ARBA" id="ARBA00023015"/>
    </source>
</evidence>
<dbReference type="InterPro" id="IPR056280">
    <property type="entry name" value="AIPP2-like_SPOC"/>
</dbReference>
<dbReference type="Pfam" id="PF23121">
    <property type="entry name" value="SPOC_AIPP2"/>
    <property type="match status" value="1"/>
</dbReference>